<dbReference type="Gene3D" id="3.40.50.720">
    <property type="entry name" value="NAD(P)-binding Rossmann-like Domain"/>
    <property type="match status" value="1"/>
</dbReference>
<evidence type="ECO:0000256" key="3">
    <source>
        <dbReference type="RuleBase" id="RU000363"/>
    </source>
</evidence>
<comment type="caution">
    <text evidence="4">The sequence shown here is derived from an EMBL/GenBank/DDBJ whole genome shotgun (WGS) entry which is preliminary data.</text>
</comment>
<dbReference type="Proteomes" id="UP000623842">
    <property type="component" value="Unassembled WGS sequence"/>
</dbReference>
<sequence length="243" mass="26447">MQLINKRIVITGATSGIGLALVKQLSPHNQLIVIAKDQEKLQRLTVQYANVSTIKADLSDLAATELAATKIITQYQYIDVLINNAAIQHTAQLLDNDFLYQHIQQEINVNFTSVCSLVYLLLPTLLHTQTAIILNINSGLALAPKTTSAIYCATKAALNAFSQSLSFQLANTNISVQQAFLPLVNTNMTQGRGSGKISAQQAATTIITGMEKNIGAHDIGKVKLLRLLLRLAPSFARNMMKAY</sequence>
<dbReference type="PRINTS" id="PR00080">
    <property type="entry name" value="SDRFAMILY"/>
</dbReference>
<dbReference type="InterPro" id="IPR002347">
    <property type="entry name" value="SDR_fam"/>
</dbReference>
<dbReference type="EMBL" id="BNCK01000002">
    <property type="protein sequence ID" value="GHF84394.1"/>
    <property type="molecule type" value="Genomic_DNA"/>
</dbReference>
<dbReference type="PRINTS" id="PR00081">
    <property type="entry name" value="GDHRDH"/>
</dbReference>
<evidence type="ECO:0000313" key="4">
    <source>
        <dbReference type="EMBL" id="GHF84394.1"/>
    </source>
</evidence>
<gene>
    <name evidence="4" type="primary">dltE</name>
    <name evidence="4" type="ORF">GCM10017161_09760</name>
</gene>
<dbReference type="SUPFAM" id="SSF51735">
    <property type="entry name" value="NAD(P)-binding Rossmann-fold domains"/>
    <property type="match status" value="1"/>
</dbReference>
<dbReference type="Pfam" id="PF00106">
    <property type="entry name" value="adh_short"/>
    <property type="match status" value="1"/>
</dbReference>
<keyword evidence="5" id="KW-1185">Reference proteome</keyword>
<reference evidence="4" key="1">
    <citation type="journal article" date="2014" name="Int. J. Syst. Evol. Microbiol.">
        <title>Complete genome sequence of Corynebacterium casei LMG S-19264T (=DSM 44701T), isolated from a smear-ripened cheese.</title>
        <authorList>
            <consortium name="US DOE Joint Genome Institute (JGI-PGF)"/>
            <person name="Walter F."/>
            <person name="Albersmeier A."/>
            <person name="Kalinowski J."/>
            <person name="Ruckert C."/>
        </authorList>
    </citation>
    <scope>NUCLEOTIDE SEQUENCE</scope>
    <source>
        <strain evidence="4">KCTC 42731</strain>
    </source>
</reference>
<dbReference type="GO" id="GO:0016020">
    <property type="term" value="C:membrane"/>
    <property type="evidence" value="ECO:0007669"/>
    <property type="project" value="TreeGrafter"/>
</dbReference>
<protein>
    <submittedName>
        <fullName evidence="4">Oxidoreductase DltE</fullName>
    </submittedName>
</protein>
<keyword evidence="2" id="KW-0560">Oxidoreductase</keyword>
<reference evidence="4" key="2">
    <citation type="submission" date="2020-09" db="EMBL/GenBank/DDBJ databases">
        <authorList>
            <person name="Sun Q."/>
            <person name="Kim S."/>
        </authorList>
    </citation>
    <scope>NUCLEOTIDE SEQUENCE</scope>
    <source>
        <strain evidence="4">KCTC 42731</strain>
    </source>
</reference>
<dbReference type="AlphaFoldDB" id="A0A919BDH0"/>
<evidence type="ECO:0000256" key="1">
    <source>
        <dbReference type="ARBA" id="ARBA00006484"/>
    </source>
</evidence>
<dbReference type="InterPro" id="IPR020904">
    <property type="entry name" value="Sc_DH/Rdtase_CS"/>
</dbReference>
<dbReference type="PANTHER" id="PTHR44196">
    <property type="entry name" value="DEHYDROGENASE/REDUCTASE SDR FAMILY MEMBER 7B"/>
    <property type="match status" value="1"/>
</dbReference>
<dbReference type="GO" id="GO:0016491">
    <property type="term" value="F:oxidoreductase activity"/>
    <property type="evidence" value="ECO:0007669"/>
    <property type="project" value="UniProtKB-KW"/>
</dbReference>
<dbReference type="InterPro" id="IPR036291">
    <property type="entry name" value="NAD(P)-bd_dom_sf"/>
</dbReference>
<dbReference type="PROSITE" id="PS00061">
    <property type="entry name" value="ADH_SHORT"/>
    <property type="match status" value="1"/>
</dbReference>
<evidence type="ECO:0000313" key="5">
    <source>
        <dbReference type="Proteomes" id="UP000623842"/>
    </source>
</evidence>
<proteinExistence type="inferred from homology"/>
<organism evidence="4 5">
    <name type="scientific">Thalassotalea marina</name>
    <dbReference type="NCBI Taxonomy" id="1673741"/>
    <lineage>
        <taxon>Bacteria</taxon>
        <taxon>Pseudomonadati</taxon>
        <taxon>Pseudomonadota</taxon>
        <taxon>Gammaproteobacteria</taxon>
        <taxon>Alteromonadales</taxon>
        <taxon>Colwelliaceae</taxon>
        <taxon>Thalassotalea</taxon>
    </lineage>
</organism>
<accession>A0A919BDH0</accession>
<dbReference type="PANTHER" id="PTHR44196:SF1">
    <property type="entry name" value="DEHYDROGENASE_REDUCTASE SDR FAMILY MEMBER 7B"/>
    <property type="match status" value="1"/>
</dbReference>
<evidence type="ECO:0000256" key="2">
    <source>
        <dbReference type="ARBA" id="ARBA00023002"/>
    </source>
</evidence>
<dbReference type="RefSeq" id="WP_189767848.1">
    <property type="nucleotide sequence ID" value="NZ_BNCK01000002.1"/>
</dbReference>
<comment type="similarity">
    <text evidence="1 3">Belongs to the short-chain dehydrogenases/reductases (SDR) family.</text>
</comment>
<name>A0A919BDH0_9GAMM</name>